<dbReference type="Gene3D" id="3.40.120.10">
    <property type="entry name" value="Alpha-D-Glucose-1,6-Bisphosphate, subunit A, domain 3"/>
    <property type="match status" value="3"/>
</dbReference>
<feature type="domain" description="Alpha-D-phosphohexomutase alpha/beta/alpha" evidence="17">
    <location>
        <begin position="42"/>
        <end position="180"/>
    </location>
</feature>
<evidence type="ECO:0000259" key="16">
    <source>
        <dbReference type="Pfam" id="PF00408"/>
    </source>
</evidence>
<name>A0A081BJX0_9LACO</name>
<dbReference type="InterPro" id="IPR005845">
    <property type="entry name" value="A-D-PHexomutase_a/b/a-II"/>
</dbReference>
<dbReference type="Pfam" id="PF02879">
    <property type="entry name" value="PGM_PMM_II"/>
    <property type="match status" value="1"/>
</dbReference>
<dbReference type="Gene3D" id="3.30.310.50">
    <property type="entry name" value="Alpha-D-phosphohexomutase, C-terminal domain"/>
    <property type="match status" value="1"/>
</dbReference>
<dbReference type="GO" id="GO:0004614">
    <property type="term" value="F:phosphoglucomutase activity"/>
    <property type="evidence" value="ECO:0007669"/>
    <property type="project" value="UniProtKB-EC"/>
</dbReference>
<keyword evidence="7" id="KW-0313">Glucose metabolism</keyword>
<evidence type="ECO:0000256" key="3">
    <source>
        <dbReference type="ARBA" id="ARBA00005164"/>
    </source>
</evidence>
<comment type="caution">
    <text evidence="20">The sequence shown here is derived from an EMBL/GenBank/DDBJ whole genome shotgun (WGS) entry which is preliminary data.</text>
</comment>
<reference evidence="20" key="1">
    <citation type="journal article" date="2014" name="Genome Announc.">
        <title>Draft Genome Sequence of Lactobacillus oryzae Strain SG293T.</title>
        <authorList>
            <person name="Tanizawa Y."/>
            <person name="Fujisawa T."/>
            <person name="Mochizuki T."/>
            <person name="Kaminuma E."/>
            <person name="Nakamura Y."/>
            <person name="Tohno M."/>
        </authorList>
    </citation>
    <scope>NUCLEOTIDE SEQUENCE [LARGE SCALE GENOMIC DNA]</scope>
    <source>
        <strain evidence="20">SG293</strain>
    </source>
</reference>
<accession>A0A081BJX0</accession>
<evidence type="ECO:0000259" key="19">
    <source>
        <dbReference type="Pfam" id="PF02880"/>
    </source>
</evidence>
<dbReference type="InterPro" id="IPR005846">
    <property type="entry name" value="A-D-PHexomutase_a/b/a-III"/>
</dbReference>
<comment type="similarity">
    <text evidence="5 15">Belongs to the phosphohexose mutase family.</text>
</comment>
<keyword evidence="7" id="KW-0119">Carbohydrate metabolism</keyword>
<dbReference type="InterPro" id="IPR016066">
    <property type="entry name" value="A-D-PHexomutase_CS"/>
</dbReference>
<keyword evidence="8" id="KW-0597">Phosphoprotein</keyword>
<feature type="domain" description="Alpha-D-phosphohexomutase C-terminal" evidence="16">
    <location>
        <begin position="511"/>
        <end position="559"/>
    </location>
</feature>
<sequence length="581" mass="64552">MSWNENYQIWKQQQDLQPELRDALREMKGDEEALKNAFEAPMSFGTAGMRGTMGPGIGQMNIYTVGAATEGLARFMDEHLSATEKKRGVAVGFDSRYLSREFAHHVAKVLGAHDIPSFVFDDIRPTPELSFAVRHLHTFAGVMITASHNPKQYNGFKLYGEDGGQMPPEASDKITEYVRSVTDLFSVRPASEPFLRQTNLMHIIGEDVDEPYLENVATVTINHKLVEEVGSKMKLVYTPLHGTGRVIGQRALLNAGFNEFKMVAAQAIADPEFPTVAFPNPEFSAAFDMAIELGKQEKADLLIATDPDADRLGAAVRQPDGEYQLMTGNQIASVLFEYILDAHQQAGDLPKDGMAVKSLVSTELATKIAENYGVEMIDVLTGFKYIAEQIKLAEERHDKTFLFGFEESYGYLIKPFVRDKDAIQSTVLLAEVAASFKAQGLTLYDGIQKLYEKYGYFTEKTLSQEYDGVEGKNIMKKIMVKVHAEHPSEFAGVKVQAVDDYDTQVQTSADGSETPLTLPKANVMKYWLTDGTWIAVRPSGTEPKIKLYIGTNGKDQADAEAKLADYETSLNDWIAKIEKTI</sequence>
<dbReference type="PROSITE" id="PS00710">
    <property type="entry name" value="PGM_PMM"/>
    <property type="match status" value="1"/>
</dbReference>
<evidence type="ECO:0000256" key="5">
    <source>
        <dbReference type="ARBA" id="ARBA00010231"/>
    </source>
</evidence>
<evidence type="ECO:0000313" key="20">
    <source>
        <dbReference type="EMBL" id="GAK48338.1"/>
    </source>
</evidence>
<dbReference type="AlphaFoldDB" id="A0A081BJX0"/>
<evidence type="ECO:0000256" key="9">
    <source>
        <dbReference type="ARBA" id="ARBA00022723"/>
    </source>
</evidence>
<evidence type="ECO:0000256" key="14">
    <source>
        <dbReference type="ARBA" id="ARBA00041467"/>
    </source>
</evidence>
<dbReference type="GO" id="GO:0006006">
    <property type="term" value="P:glucose metabolic process"/>
    <property type="evidence" value="ECO:0007669"/>
    <property type="project" value="UniProtKB-KW"/>
</dbReference>
<evidence type="ECO:0000256" key="12">
    <source>
        <dbReference type="ARBA" id="ARBA00039995"/>
    </source>
</evidence>
<dbReference type="GO" id="GO:0000287">
    <property type="term" value="F:magnesium ion binding"/>
    <property type="evidence" value="ECO:0007669"/>
    <property type="project" value="InterPro"/>
</dbReference>
<dbReference type="GO" id="GO:0006166">
    <property type="term" value="P:purine ribonucleoside salvage"/>
    <property type="evidence" value="ECO:0007669"/>
    <property type="project" value="TreeGrafter"/>
</dbReference>
<evidence type="ECO:0000256" key="6">
    <source>
        <dbReference type="ARBA" id="ARBA00012728"/>
    </source>
</evidence>
<comment type="pathway">
    <text evidence="3">Glycolipid metabolism; diglucosyl-diacylglycerol biosynthesis.</text>
</comment>
<evidence type="ECO:0000256" key="15">
    <source>
        <dbReference type="RuleBase" id="RU004326"/>
    </source>
</evidence>
<dbReference type="Pfam" id="PF02878">
    <property type="entry name" value="PGM_PMM_I"/>
    <property type="match status" value="1"/>
</dbReference>
<proteinExistence type="inferred from homology"/>
<evidence type="ECO:0000256" key="2">
    <source>
        <dbReference type="ARBA" id="ARBA00001946"/>
    </source>
</evidence>
<dbReference type="Proteomes" id="UP000028700">
    <property type="component" value="Unassembled WGS sequence"/>
</dbReference>
<comment type="catalytic activity">
    <reaction evidence="1">
        <text>alpha-D-glucose 1-phosphate = alpha-D-glucose 6-phosphate</text>
        <dbReference type="Rhea" id="RHEA:23536"/>
        <dbReference type="ChEBI" id="CHEBI:58225"/>
        <dbReference type="ChEBI" id="CHEBI:58601"/>
        <dbReference type="EC" id="5.4.2.2"/>
    </reaction>
</comment>
<evidence type="ECO:0000259" key="17">
    <source>
        <dbReference type="Pfam" id="PF02878"/>
    </source>
</evidence>
<dbReference type="EMBL" id="BBJM01000026">
    <property type="protein sequence ID" value="GAK48338.1"/>
    <property type="molecule type" value="Genomic_DNA"/>
</dbReference>
<comment type="pathway">
    <text evidence="4">Lipid metabolism.</text>
</comment>
<dbReference type="PRINTS" id="PR00509">
    <property type="entry name" value="PGMPMM"/>
</dbReference>
<dbReference type="SUPFAM" id="SSF53738">
    <property type="entry name" value="Phosphoglucomutase, first 3 domains"/>
    <property type="match status" value="3"/>
</dbReference>
<evidence type="ECO:0000256" key="4">
    <source>
        <dbReference type="ARBA" id="ARBA00005189"/>
    </source>
</evidence>
<keyword evidence="10 15" id="KW-0460">Magnesium</keyword>
<dbReference type="InterPro" id="IPR016055">
    <property type="entry name" value="A-D-PHexomutase_a/b/a-I/II/III"/>
</dbReference>
<dbReference type="InterPro" id="IPR005841">
    <property type="entry name" value="Alpha-D-phosphohexomutase_SF"/>
</dbReference>
<dbReference type="RefSeq" id="WP_034528737.1">
    <property type="nucleotide sequence ID" value="NZ_BBAZ01000025.1"/>
</dbReference>
<feature type="domain" description="Alpha-D-phosphohexomutase alpha/beta/alpha" evidence="18">
    <location>
        <begin position="211"/>
        <end position="315"/>
    </location>
</feature>
<dbReference type="OrthoDB" id="9806956at2"/>
<dbReference type="EC" id="5.4.2.2" evidence="6"/>
<gene>
    <name evidence="20" type="ORF">LOSG293_260010</name>
</gene>
<dbReference type="GO" id="GO:0008973">
    <property type="term" value="F:phosphopentomutase activity"/>
    <property type="evidence" value="ECO:0007669"/>
    <property type="project" value="TreeGrafter"/>
</dbReference>
<dbReference type="InterPro" id="IPR005843">
    <property type="entry name" value="A-D-PHexomutase_C"/>
</dbReference>
<dbReference type="Pfam" id="PF02880">
    <property type="entry name" value="PGM_PMM_III"/>
    <property type="match status" value="1"/>
</dbReference>
<keyword evidence="9 15" id="KW-0479">Metal-binding</keyword>
<dbReference type="Pfam" id="PF00408">
    <property type="entry name" value="PGM_PMM_IV"/>
    <property type="match status" value="1"/>
</dbReference>
<dbReference type="PANTHER" id="PTHR45745">
    <property type="entry name" value="PHOSPHOMANNOMUTASE 45A"/>
    <property type="match status" value="1"/>
</dbReference>
<evidence type="ECO:0000256" key="8">
    <source>
        <dbReference type="ARBA" id="ARBA00022553"/>
    </source>
</evidence>
<evidence type="ECO:0000259" key="18">
    <source>
        <dbReference type="Pfam" id="PF02879"/>
    </source>
</evidence>
<evidence type="ECO:0000313" key="21">
    <source>
        <dbReference type="Proteomes" id="UP000028700"/>
    </source>
</evidence>
<dbReference type="eggNOG" id="COG1109">
    <property type="taxonomic scope" value="Bacteria"/>
</dbReference>
<dbReference type="InterPro" id="IPR036900">
    <property type="entry name" value="A-D-PHexomutase_C_sf"/>
</dbReference>
<dbReference type="STRING" id="1291743.LOSG293_260010"/>
<keyword evidence="21" id="KW-1185">Reference proteome</keyword>
<protein>
    <recommendedName>
        <fullName evidence="12">Phosphoglucomutase</fullName>
        <ecNumber evidence="6">5.4.2.2</ecNumber>
    </recommendedName>
    <alternativeName>
        <fullName evidence="14">Alpha-phosphoglucomutase</fullName>
    </alternativeName>
    <alternativeName>
        <fullName evidence="13">Glucose phosphomutase</fullName>
    </alternativeName>
</protein>
<evidence type="ECO:0000256" key="7">
    <source>
        <dbReference type="ARBA" id="ARBA00022526"/>
    </source>
</evidence>
<comment type="cofactor">
    <cofactor evidence="2">
        <name>Mg(2+)</name>
        <dbReference type="ChEBI" id="CHEBI:18420"/>
    </cofactor>
</comment>
<evidence type="ECO:0000256" key="1">
    <source>
        <dbReference type="ARBA" id="ARBA00000443"/>
    </source>
</evidence>
<feature type="domain" description="Alpha-D-phosphohexomutase alpha/beta/alpha" evidence="19">
    <location>
        <begin position="328"/>
        <end position="454"/>
    </location>
</feature>
<evidence type="ECO:0000256" key="11">
    <source>
        <dbReference type="ARBA" id="ARBA00023235"/>
    </source>
</evidence>
<dbReference type="InterPro" id="IPR005844">
    <property type="entry name" value="A-D-PHexomutase_a/b/a-I"/>
</dbReference>
<evidence type="ECO:0000256" key="13">
    <source>
        <dbReference type="ARBA" id="ARBA00041398"/>
    </source>
</evidence>
<keyword evidence="11" id="KW-0413">Isomerase</keyword>
<evidence type="ECO:0000256" key="10">
    <source>
        <dbReference type="ARBA" id="ARBA00022842"/>
    </source>
</evidence>
<organism evidence="20 21">
    <name type="scientific">Secundilactobacillus oryzae JCM 18671</name>
    <dbReference type="NCBI Taxonomy" id="1291743"/>
    <lineage>
        <taxon>Bacteria</taxon>
        <taxon>Bacillati</taxon>
        <taxon>Bacillota</taxon>
        <taxon>Bacilli</taxon>
        <taxon>Lactobacillales</taxon>
        <taxon>Lactobacillaceae</taxon>
        <taxon>Secundilactobacillus</taxon>
    </lineage>
</organism>
<dbReference type="SUPFAM" id="SSF55957">
    <property type="entry name" value="Phosphoglucomutase, C-terminal domain"/>
    <property type="match status" value="1"/>
</dbReference>
<dbReference type="PANTHER" id="PTHR45745:SF1">
    <property type="entry name" value="PHOSPHOGLUCOMUTASE 2B-RELATED"/>
    <property type="match status" value="1"/>
</dbReference>
<dbReference type="CDD" id="cd05799">
    <property type="entry name" value="PGM2"/>
    <property type="match status" value="1"/>
</dbReference>